<dbReference type="EMBL" id="GBXM01022226">
    <property type="protein sequence ID" value="JAH86351.1"/>
    <property type="molecule type" value="Transcribed_RNA"/>
</dbReference>
<feature type="transmembrane region" description="Helical" evidence="1">
    <location>
        <begin position="6"/>
        <end position="23"/>
    </location>
</feature>
<keyword evidence="1" id="KW-0472">Membrane</keyword>
<evidence type="ECO:0000313" key="2">
    <source>
        <dbReference type="EMBL" id="JAH86351.1"/>
    </source>
</evidence>
<keyword evidence="1" id="KW-0812">Transmembrane</keyword>
<dbReference type="AlphaFoldDB" id="A0A0E9W7T3"/>
<protein>
    <submittedName>
        <fullName evidence="2">Uncharacterized protein</fullName>
    </submittedName>
</protein>
<proteinExistence type="predicted"/>
<reference evidence="2" key="1">
    <citation type="submission" date="2014-11" db="EMBL/GenBank/DDBJ databases">
        <authorList>
            <person name="Amaro Gonzalez C."/>
        </authorList>
    </citation>
    <scope>NUCLEOTIDE SEQUENCE</scope>
</reference>
<accession>A0A0E9W7T3</accession>
<sequence length="24" mass="2782">MSYIGQYFLCLVLSVYILSIKKSL</sequence>
<reference evidence="2" key="2">
    <citation type="journal article" date="2015" name="Fish Shellfish Immunol.">
        <title>Early steps in the European eel (Anguilla anguilla)-Vibrio vulnificus interaction in the gills: Role of the RtxA13 toxin.</title>
        <authorList>
            <person name="Callol A."/>
            <person name="Pajuelo D."/>
            <person name="Ebbesson L."/>
            <person name="Teles M."/>
            <person name="MacKenzie S."/>
            <person name="Amaro C."/>
        </authorList>
    </citation>
    <scope>NUCLEOTIDE SEQUENCE</scope>
</reference>
<keyword evidence="1" id="KW-1133">Transmembrane helix</keyword>
<name>A0A0E9W7T3_ANGAN</name>
<evidence type="ECO:0000256" key="1">
    <source>
        <dbReference type="SAM" id="Phobius"/>
    </source>
</evidence>
<organism evidence="2">
    <name type="scientific">Anguilla anguilla</name>
    <name type="common">European freshwater eel</name>
    <name type="synonym">Muraena anguilla</name>
    <dbReference type="NCBI Taxonomy" id="7936"/>
    <lineage>
        <taxon>Eukaryota</taxon>
        <taxon>Metazoa</taxon>
        <taxon>Chordata</taxon>
        <taxon>Craniata</taxon>
        <taxon>Vertebrata</taxon>
        <taxon>Euteleostomi</taxon>
        <taxon>Actinopterygii</taxon>
        <taxon>Neopterygii</taxon>
        <taxon>Teleostei</taxon>
        <taxon>Anguilliformes</taxon>
        <taxon>Anguillidae</taxon>
        <taxon>Anguilla</taxon>
    </lineage>
</organism>